<keyword evidence="5" id="KW-0560">Oxidoreductase</keyword>
<evidence type="ECO:0000259" key="6">
    <source>
        <dbReference type="Pfam" id="PF00724"/>
    </source>
</evidence>
<dbReference type="PANTHER" id="PTHR43303">
    <property type="entry name" value="NADPH DEHYDROGENASE C23G7.10C-RELATED"/>
    <property type="match status" value="1"/>
</dbReference>
<organism evidence="7 8">
    <name type="scientific">Acinetobacter populi</name>
    <dbReference type="NCBI Taxonomy" id="1582270"/>
    <lineage>
        <taxon>Bacteria</taxon>
        <taxon>Pseudomonadati</taxon>
        <taxon>Pseudomonadota</taxon>
        <taxon>Gammaproteobacteria</taxon>
        <taxon>Moraxellales</taxon>
        <taxon>Moraxellaceae</taxon>
        <taxon>Acinetobacter</taxon>
    </lineage>
</organism>
<dbReference type="EMBL" id="NEXX01000007">
    <property type="protein sequence ID" value="OUY05779.1"/>
    <property type="molecule type" value="Genomic_DNA"/>
</dbReference>
<evidence type="ECO:0000256" key="1">
    <source>
        <dbReference type="ARBA" id="ARBA00001917"/>
    </source>
</evidence>
<accession>A0A1Z9YUE4</accession>
<keyword evidence="8" id="KW-1185">Reference proteome</keyword>
<evidence type="ECO:0000313" key="7">
    <source>
        <dbReference type="EMBL" id="OUY05779.1"/>
    </source>
</evidence>
<comment type="cofactor">
    <cofactor evidence="1">
        <name>FMN</name>
        <dbReference type="ChEBI" id="CHEBI:58210"/>
    </cofactor>
</comment>
<gene>
    <name evidence="7" type="ORF">CAP51_16325</name>
</gene>
<sequence>MSLLFEPIKFGTLQLSHRIVIAPMCQYSAKDGFPTYWHAQQWGTYALSGAALVIIEATAVQAEGRITYADVGIWTDEHAEKIKYLIDEIHQFAPTPFAIQLAHAGRKASCDKPWQSNGEQLTPHDPLGWQTVAPSAIAHNPSDVPPSALSIEEIRKVQEDFAAAAKRAVAAGIALIEVHAAHGYLLHQFLSPLSNQRDDQYGGSLDNRMRMTLETFKAIKAVVPEDFPIGVRISATDWMEQGWDVASSIELSKQLEALGAAYIHVSSGGLHPDQKIDIGPGYQVPFADAIKKVINIPVIAVGLITEAEQAEDILQKQQADAIAIARAQLYDPRWAWHAAATLGDEIGVAPQYLRSQPHGLKDLFHSFAP</sequence>
<dbReference type="CDD" id="cd02932">
    <property type="entry name" value="OYE_YqiM_FMN"/>
    <property type="match status" value="1"/>
</dbReference>
<feature type="domain" description="NADH:flavin oxidoreductase/NADH oxidase N-terminal" evidence="6">
    <location>
        <begin position="4"/>
        <end position="342"/>
    </location>
</feature>
<comment type="caution">
    <text evidence="7">The sequence shown here is derived from an EMBL/GenBank/DDBJ whole genome shotgun (WGS) entry which is preliminary data.</text>
</comment>
<evidence type="ECO:0000256" key="5">
    <source>
        <dbReference type="ARBA" id="ARBA00023002"/>
    </source>
</evidence>
<dbReference type="InterPro" id="IPR044152">
    <property type="entry name" value="YqjM-like"/>
</dbReference>
<name>A0A1Z9YUE4_9GAMM</name>
<keyword evidence="2" id="KW-0285">Flavoprotein</keyword>
<proteinExistence type="predicted"/>
<dbReference type="SUPFAM" id="SSF51395">
    <property type="entry name" value="FMN-linked oxidoreductases"/>
    <property type="match status" value="1"/>
</dbReference>
<dbReference type="InterPro" id="IPR013785">
    <property type="entry name" value="Aldolase_TIM"/>
</dbReference>
<dbReference type="Pfam" id="PF00724">
    <property type="entry name" value="Oxidored_FMN"/>
    <property type="match status" value="1"/>
</dbReference>
<keyword evidence="4" id="KW-0521">NADP</keyword>
<evidence type="ECO:0000256" key="4">
    <source>
        <dbReference type="ARBA" id="ARBA00022857"/>
    </source>
</evidence>
<dbReference type="GO" id="GO:0003959">
    <property type="term" value="F:NADPH dehydrogenase activity"/>
    <property type="evidence" value="ECO:0007669"/>
    <property type="project" value="InterPro"/>
</dbReference>
<dbReference type="RefSeq" id="WP_087621811.1">
    <property type="nucleotide sequence ID" value="NZ_NEXX01000007.1"/>
</dbReference>
<dbReference type="GO" id="GO:0050661">
    <property type="term" value="F:NADP binding"/>
    <property type="evidence" value="ECO:0007669"/>
    <property type="project" value="InterPro"/>
</dbReference>
<protein>
    <submittedName>
        <fullName evidence="7">Oxidoreductase</fullName>
    </submittedName>
</protein>
<dbReference type="GO" id="GO:0010181">
    <property type="term" value="F:FMN binding"/>
    <property type="evidence" value="ECO:0007669"/>
    <property type="project" value="InterPro"/>
</dbReference>
<evidence type="ECO:0000313" key="8">
    <source>
        <dbReference type="Proteomes" id="UP000196536"/>
    </source>
</evidence>
<dbReference type="Proteomes" id="UP000196536">
    <property type="component" value="Unassembled WGS sequence"/>
</dbReference>
<dbReference type="Gene3D" id="3.20.20.70">
    <property type="entry name" value="Aldolase class I"/>
    <property type="match status" value="1"/>
</dbReference>
<keyword evidence="3" id="KW-0288">FMN</keyword>
<evidence type="ECO:0000256" key="3">
    <source>
        <dbReference type="ARBA" id="ARBA00022643"/>
    </source>
</evidence>
<dbReference type="AlphaFoldDB" id="A0A1Z9YUE4"/>
<dbReference type="InterPro" id="IPR001155">
    <property type="entry name" value="OxRdtase_FMN_N"/>
</dbReference>
<dbReference type="OrthoDB" id="8523426at2"/>
<dbReference type="PANTHER" id="PTHR43303:SF4">
    <property type="entry name" value="NADPH DEHYDROGENASE C23G7.10C-RELATED"/>
    <property type="match status" value="1"/>
</dbReference>
<reference evidence="7 8" key="1">
    <citation type="submission" date="2017-05" db="EMBL/GenBank/DDBJ databases">
        <title>Acinetobacter populi ANC 5415 (= PBJ7), whole genome shotgun sequencing project.</title>
        <authorList>
            <person name="Nemec A."/>
            <person name="Radolfova-Krizova L."/>
        </authorList>
    </citation>
    <scope>NUCLEOTIDE SEQUENCE [LARGE SCALE GENOMIC DNA]</scope>
    <source>
        <strain evidence="7 8">PBJ7</strain>
    </source>
</reference>
<evidence type="ECO:0000256" key="2">
    <source>
        <dbReference type="ARBA" id="ARBA00022630"/>
    </source>
</evidence>